<accession>A0AAD6NK29</accession>
<dbReference type="EMBL" id="JAQGDS010000004">
    <property type="protein sequence ID" value="KAJ6261369.1"/>
    <property type="molecule type" value="Genomic_DNA"/>
</dbReference>
<comment type="caution">
    <text evidence="2">The sequence shown here is derived from an EMBL/GenBank/DDBJ whole genome shotgun (WGS) entry which is preliminary data.</text>
</comment>
<dbReference type="Proteomes" id="UP001221413">
    <property type="component" value="Unassembled WGS sequence"/>
</dbReference>
<evidence type="ECO:0000313" key="3">
    <source>
        <dbReference type="Proteomes" id="UP001221413"/>
    </source>
</evidence>
<dbReference type="AlphaFoldDB" id="A0AAD6NK29"/>
<keyword evidence="3" id="KW-1185">Reference proteome</keyword>
<evidence type="ECO:0000256" key="1">
    <source>
        <dbReference type="SAM" id="MobiDB-lite"/>
    </source>
</evidence>
<protein>
    <submittedName>
        <fullName evidence="2">Uncharacterized protein</fullName>
    </submittedName>
</protein>
<name>A0AAD6NK29_DREDA</name>
<gene>
    <name evidence="2" type="ORF">Dda_4039</name>
</gene>
<proteinExistence type="predicted"/>
<sequence length="101" mass="10635">MSIATAISLVSAEAQETSFISRGGGRQGSTASSTGAINPGPLAGRLFRVVGSFRLVRINLGVRSLKKLEENDAIDARLETDSPDTEGEELESAAEFLDVKP</sequence>
<organism evidence="2 3">
    <name type="scientific">Drechslerella dactyloides</name>
    <name type="common">Nematode-trapping fungus</name>
    <name type="synonym">Arthrobotrys dactyloides</name>
    <dbReference type="NCBI Taxonomy" id="74499"/>
    <lineage>
        <taxon>Eukaryota</taxon>
        <taxon>Fungi</taxon>
        <taxon>Dikarya</taxon>
        <taxon>Ascomycota</taxon>
        <taxon>Pezizomycotina</taxon>
        <taxon>Orbiliomycetes</taxon>
        <taxon>Orbiliales</taxon>
        <taxon>Orbiliaceae</taxon>
        <taxon>Drechslerella</taxon>
    </lineage>
</organism>
<evidence type="ECO:0000313" key="2">
    <source>
        <dbReference type="EMBL" id="KAJ6261369.1"/>
    </source>
</evidence>
<feature type="compositionally biased region" description="Acidic residues" evidence="1">
    <location>
        <begin position="81"/>
        <end position="92"/>
    </location>
</feature>
<feature type="region of interest" description="Disordered" evidence="1">
    <location>
        <begin position="19"/>
        <end position="39"/>
    </location>
</feature>
<reference evidence="2" key="1">
    <citation type="submission" date="2023-01" db="EMBL/GenBank/DDBJ databases">
        <title>The chitinases involved in constricting ring structure development in the nematode-trapping fungus Drechslerella dactyloides.</title>
        <authorList>
            <person name="Wang R."/>
            <person name="Zhang L."/>
            <person name="Tang P."/>
            <person name="Li S."/>
            <person name="Liang L."/>
        </authorList>
    </citation>
    <scope>NUCLEOTIDE SEQUENCE</scope>
    <source>
        <strain evidence="2">YMF1.00031</strain>
    </source>
</reference>
<feature type="region of interest" description="Disordered" evidence="1">
    <location>
        <begin position="75"/>
        <end position="101"/>
    </location>
</feature>